<accession>A0A8C4V256</accession>
<dbReference type="InterPro" id="IPR001611">
    <property type="entry name" value="Leu-rich_rpt"/>
</dbReference>
<dbReference type="SUPFAM" id="SSF52047">
    <property type="entry name" value="RNI-like"/>
    <property type="match status" value="1"/>
</dbReference>
<dbReference type="Proteomes" id="UP000694562">
    <property type="component" value="Unplaced"/>
</dbReference>
<dbReference type="SMART" id="SM00368">
    <property type="entry name" value="LRR_RI"/>
    <property type="match status" value="4"/>
</dbReference>
<dbReference type="OrthoDB" id="120976at2759"/>
<dbReference type="Gene3D" id="3.80.10.10">
    <property type="entry name" value="Ribonuclease Inhibitor"/>
    <property type="match status" value="1"/>
</dbReference>
<dbReference type="Pfam" id="PF13516">
    <property type="entry name" value="LRR_6"/>
    <property type="match status" value="3"/>
</dbReference>
<name>A0A8C4V256_FALTI</name>
<dbReference type="AlphaFoldDB" id="A0A8C4V256"/>
<feature type="region of interest" description="Disordered" evidence="1">
    <location>
        <begin position="1"/>
        <end position="33"/>
    </location>
</feature>
<evidence type="ECO:0000313" key="3">
    <source>
        <dbReference type="Proteomes" id="UP000694562"/>
    </source>
</evidence>
<protein>
    <submittedName>
        <fullName evidence="2">Leucine rich repeat containing 71</fullName>
    </submittedName>
</protein>
<evidence type="ECO:0000256" key="1">
    <source>
        <dbReference type="SAM" id="MobiDB-lite"/>
    </source>
</evidence>
<evidence type="ECO:0000313" key="2">
    <source>
        <dbReference type="Ensembl" id="ENSFTIP00000018051.1"/>
    </source>
</evidence>
<keyword evidence="3" id="KW-1185">Reference proteome</keyword>
<organism evidence="2 3">
    <name type="scientific">Falco tinnunculus</name>
    <name type="common">Common kestrel</name>
    <dbReference type="NCBI Taxonomy" id="100819"/>
    <lineage>
        <taxon>Eukaryota</taxon>
        <taxon>Metazoa</taxon>
        <taxon>Chordata</taxon>
        <taxon>Craniata</taxon>
        <taxon>Vertebrata</taxon>
        <taxon>Euteleostomi</taxon>
        <taxon>Archelosauria</taxon>
        <taxon>Archosauria</taxon>
        <taxon>Dinosauria</taxon>
        <taxon>Saurischia</taxon>
        <taxon>Theropoda</taxon>
        <taxon>Coelurosauria</taxon>
        <taxon>Aves</taxon>
        <taxon>Neognathae</taxon>
        <taxon>Neoaves</taxon>
        <taxon>Telluraves</taxon>
        <taxon>Australaves</taxon>
        <taxon>Falconiformes</taxon>
        <taxon>Falconidae</taxon>
        <taxon>Falco</taxon>
    </lineage>
</organism>
<reference evidence="2" key="1">
    <citation type="submission" date="2025-08" db="UniProtKB">
        <authorList>
            <consortium name="Ensembl"/>
        </authorList>
    </citation>
    <scope>IDENTIFICATION</scope>
</reference>
<proteinExistence type="predicted"/>
<dbReference type="PANTHER" id="PTHR46984">
    <property type="entry name" value="LEUCINE-RICH REPEAT-CONTAINING PROTEIN 71"/>
    <property type="match status" value="1"/>
</dbReference>
<sequence>MASPPSPESPSGRPPASLRMVSGAGGGVGEEPTEPTLVGVLARIERKYSYFQPCIQVEREPQDPRSTRAVFLRGWKMEEPMLGVLSQCLPTLAGLGGTSGGGCLLRRTLSLEGNPLPTPAFHTLMGSDSPLVHLSLRNNRIGDEDARLIGKGLSMLSPSGRSLASLILSFNRISDLGAAYIARGLRLNRSLLFLSLENNDIGDVGATRLAEVLAPFALTHDEVVERRRLLLAEALGQSCTVRHSPPLPRGPPCVQAPDPAELPHPLLAEAREHQGSVILPGNRALLNLNLAYNHVTERGLGAFLAALEEQQREKKPKVPGQEGLLCLSLEVSRVGRGAGTAVGLASPMGMWWGHRRGAGITRGHTVRHRHGAGFTTGLASPTGTWWGHHRGAGIASWHVVGHHHGAGFTTGLASPWGWHMPTGTWWGIAMGLVSPTSTWWGIAMGLALPWGWHRHGAHGGASP</sequence>
<dbReference type="InterPro" id="IPR053040">
    <property type="entry name" value="LRR-containing_protein_71"/>
</dbReference>
<dbReference type="InterPro" id="IPR032675">
    <property type="entry name" value="LRR_dom_sf"/>
</dbReference>
<reference evidence="2" key="2">
    <citation type="submission" date="2025-09" db="UniProtKB">
        <authorList>
            <consortium name="Ensembl"/>
        </authorList>
    </citation>
    <scope>IDENTIFICATION</scope>
</reference>
<dbReference type="Ensembl" id="ENSFTIT00000018813.1">
    <property type="protein sequence ID" value="ENSFTIP00000018051.1"/>
    <property type="gene ID" value="ENSFTIG00000011918.1"/>
</dbReference>
<dbReference type="PANTHER" id="PTHR46984:SF1">
    <property type="entry name" value="LEUCINE-RICH REPEAT-CONTAINING PROTEIN 71"/>
    <property type="match status" value="1"/>
</dbReference>